<organism evidence="2 3">
    <name type="scientific">Staphylococcus aureus</name>
    <dbReference type="NCBI Taxonomy" id="1280"/>
    <lineage>
        <taxon>Bacteria</taxon>
        <taxon>Bacillati</taxon>
        <taxon>Bacillota</taxon>
        <taxon>Bacilli</taxon>
        <taxon>Bacillales</taxon>
        <taxon>Staphylococcaceae</taxon>
        <taxon>Staphylococcus</taxon>
    </lineage>
</organism>
<dbReference type="InterPro" id="IPR036498">
    <property type="entry name" value="Nfu/NifU_N_sf"/>
</dbReference>
<dbReference type="AlphaFoldDB" id="A0A6B0BDB0"/>
<feature type="non-terminal residue" evidence="2">
    <location>
        <position position="176"/>
    </location>
</feature>
<dbReference type="Pfam" id="PF08712">
    <property type="entry name" value="Nfu_N"/>
    <property type="match status" value="1"/>
</dbReference>
<dbReference type="InterPro" id="IPR025989">
    <property type="entry name" value="Virulence_F_dom"/>
</dbReference>
<sequence length="176" mass="20210">MEILRIEPTPSPNTMKVVLSYTREDKLSNTYKKVEENQPRFINQLLSIDGITSIFHVMNFLAVDKAPKADWEVILPDIKAAFSGESQVLESGKDPQIDNHFGEIKAELLTFKGIPYQIKLTSADQELREQLPQTYVDHMTQAQTEHDNIVFMRKWLDLGNRYGNIEEVMDGVLEEV</sequence>
<protein>
    <submittedName>
        <fullName evidence="2">Virulence factor</fullName>
    </submittedName>
</protein>
<dbReference type="Pfam" id="PF13769">
    <property type="entry name" value="Virulence_fact"/>
    <property type="match status" value="1"/>
</dbReference>
<dbReference type="SUPFAM" id="SSF110836">
    <property type="entry name" value="Hypothetical protein SAV1430"/>
    <property type="match status" value="1"/>
</dbReference>
<dbReference type="Proteomes" id="UP000433366">
    <property type="component" value="Unassembled WGS sequence"/>
</dbReference>
<dbReference type="Gene3D" id="3.30.1370.70">
    <property type="entry name" value="Scaffold protein Nfu/NifU, N-terminal domain"/>
    <property type="match status" value="1"/>
</dbReference>
<evidence type="ECO:0000259" key="1">
    <source>
        <dbReference type="SMART" id="SM00932"/>
    </source>
</evidence>
<dbReference type="EMBL" id="WPRH01000496">
    <property type="protein sequence ID" value="MVI55889.1"/>
    <property type="molecule type" value="Genomic_DNA"/>
</dbReference>
<name>A0A6B0BDB0_STAAU</name>
<proteinExistence type="predicted"/>
<feature type="domain" description="Scaffold protein Nfu/NifU N-terminal" evidence="1">
    <location>
        <begin position="4"/>
        <end position="87"/>
    </location>
</feature>
<dbReference type="SMART" id="SM00932">
    <property type="entry name" value="Nfu_N"/>
    <property type="match status" value="1"/>
</dbReference>
<evidence type="ECO:0000313" key="3">
    <source>
        <dbReference type="Proteomes" id="UP000433366"/>
    </source>
</evidence>
<accession>A0A6B0BDB0</accession>
<evidence type="ECO:0000313" key="2">
    <source>
        <dbReference type="EMBL" id="MVI55889.1"/>
    </source>
</evidence>
<reference evidence="2 3" key="1">
    <citation type="submission" date="2019-11" db="EMBL/GenBank/DDBJ databases">
        <title>Implementation of targeted gown and glove precautions to prevent Staphylococcus aureus acquisition in community-based nursing homes.</title>
        <authorList>
            <person name="Stine O.C."/>
        </authorList>
    </citation>
    <scope>NUCLEOTIDE SEQUENCE [LARGE SCALE GENOMIC DNA]</scope>
    <source>
        <strain evidence="2 3">S_4031.LGMP.AI</strain>
    </source>
</reference>
<dbReference type="InterPro" id="IPR014824">
    <property type="entry name" value="Nfu/NifU_N"/>
</dbReference>
<gene>
    <name evidence="2" type="ORF">GO793_08510</name>
</gene>
<comment type="caution">
    <text evidence="2">The sequence shown here is derived from an EMBL/GenBank/DDBJ whole genome shotgun (WGS) entry which is preliminary data.</text>
</comment>